<evidence type="ECO:0000256" key="1">
    <source>
        <dbReference type="ARBA" id="ARBA00008857"/>
    </source>
</evidence>
<keyword evidence="2" id="KW-0229">DNA integration</keyword>
<dbReference type="Proteomes" id="UP000464954">
    <property type="component" value="Chromosome"/>
</dbReference>
<sequence>MASIHKNNGPNWYAAFYGPEGTRCFKSTGTPDKKQAMQIALKFEEAAKEARRERLTMKRVRDTLSSIYATVHGEELPAEEVASFADQWLQRKKNALAESSYVEYKKTLDEFLDFIGPRKTKPLDAITVAIVTDYRDSLLKRVTPGTARKKIKVLRAFYNDAMKEGRATVNPAASVDLRKNGKSKRKPFTQEQVVSLLSEANQEWQGMILIAYYGGLRLGDIAKLDWDNVDLQAMEIRFEASKTGADEVFPLKDILHDILVKLPSYDTGGPVFPEASATHKRAGTSSLSNQFRQIMHDAGLAKEPTHESTGKGRTVKRAVNKLSFHSLRHAFVSNLKMSGAGDSIARELAGHSSAEVSRIYTHGDPIALRSAVNNLPKLVVPKWSTK</sequence>
<dbReference type="PROSITE" id="PS51900">
    <property type="entry name" value="CB"/>
    <property type="match status" value="1"/>
</dbReference>
<dbReference type="PANTHER" id="PTHR30349:SF64">
    <property type="entry name" value="PROPHAGE INTEGRASE INTD-RELATED"/>
    <property type="match status" value="1"/>
</dbReference>
<dbReference type="AlphaFoldDB" id="A0A6P1M6G4"/>
<dbReference type="InterPro" id="IPR050090">
    <property type="entry name" value="Tyrosine_recombinase_XerCD"/>
</dbReference>
<dbReference type="InterPro" id="IPR025269">
    <property type="entry name" value="SAM-like_dom"/>
</dbReference>
<name>A0A6P1M6G4_9BACT</name>
<evidence type="ECO:0000313" key="8">
    <source>
        <dbReference type="EMBL" id="QHI68593.1"/>
    </source>
</evidence>
<evidence type="ECO:0000256" key="3">
    <source>
        <dbReference type="ARBA" id="ARBA00023125"/>
    </source>
</evidence>
<dbReference type="EMBL" id="CP047593">
    <property type="protein sequence ID" value="QHI68593.1"/>
    <property type="molecule type" value="Genomic_DNA"/>
</dbReference>
<dbReference type="Pfam" id="PF00589">
    <property type="entry name" value="Phage_integrase"/>
    <property type="match status" value="1"/>
</dbReference>
<dbReference type="Pfam" id="PF13102">
    <property type="entry name" value="Phage_int_SAM_5"/>
    <property type="match status" value="1"/>
</dbReference>
<dbReference type="CDD" id="cd00796">
    <property type="entry name" value="INT_Rci_Hp1_C"/>
    <property type="match status" value="1"/>
</dbReference>
<reference evidence="8 9" key="1">
    <citation type="submission" date="2020-01" db="EMBL/GenBank/DDBJ databases">
        <title>Ponticoccus aerotolerans gen. nov., sp. nov., an anaerobic bacterium and proposal of Ponticoccusceae fam. nov., Ponticoccusles ord. nov. and Ponticoccuse classis nov. in the phylum Kiritimatiellaeota.</title>
        <authorList>
            <person name="Zhou L.Y."/>
            <person name="Du Z.J."/>
        </authorList>
    </citation>
    <scope>NUCLEOTIDE SEQUENCE [LARGE SCALE GENOMIC DNA]</scope>
    <source>
        <strain evidence="8 9">S-5007</strain>
    </source>
</reference>
<keyword evidence="3 5" id="KW-0238">DNA-binding</keyword>
<dbReference type="RefSeq" id="WP_160627063.1">
    <property type="nucleotide sequence ID" value="NZ_CP047593.1"/>
</dbReference>
<dbReference type="KEGG" id="taer:GT409_03720"/>
<dbReference type="SUPFAM" id="SSF56349">
    <property type="entry name" value="DNA breaking-rejoining enzymes"/>
    <property type="match status" value="1"/>
</dbReference>
<feature type="domain" description="Tyr recombinase" evidence="6">
    <location>
        <begin position="183"/>
        <end position="373"/>
    </location>
</feature>
<dbReference type="GO" id="GO:0006310">
    <property type="term" value="P:DNA recombination"/>
    <property type="evidence" value="ECO:0007669"/>
    <property type="project" value="UniProtKB-KW"/>
</dbReference>
<evidence type="ECO:0000256" key="5">
    <source>
        <dbReference type="PROSITE-ProRule" id="PRU01248"/>
    </source>
</evidence>
<keyword evidence="9" id="KW-1185">Reference proteome</keyword>
<evidence type="ECO:0000259" key="7">
    <source>
        <dbReference type="PROSITE" id="PS51900"/>
    </source>
</evidence>
<evidence type="ECO:0000256" key="2">
    <source>
        <dbReference type="ARBA" id="ARBA00022908"/>
    </source>
</evidence>
<dbReference type="Gene3D" id="1.10.443.10">
    <property type="entry name" value="Intergrase catalytic core"/>
    <property type="match status" value="1"/>
</dbReference>
<dbReference type="PANTHER" id="PTHR30349">
    <property type="entry name" value="PHAGE INTEGRASE-RELATED"/>
    <property type="match status" value="1"/>
</dbReference>
<gene>
    <name evidence="8" type="ORF">GT409_03720</name>
</gene>
<feature type="domain" description="Core-binding (CB)" evidence="7">
    <location>
        <begin position="79"/>
        <end position="162"/>
    </location>
</feature>
<evidence type="ECO:0000259" key="6">
    <source>
        <dbReference type="PROSITE" id="PS51898"/>
    </source>
</evidence>
<proteinExistence type="inferred from homology"/>
<comment type="similarity">
    <text evidence="1">Belongs to the 'phage' integrase family.</text>
</comment>
<dbReference type="GO" id="GO:0015074">
    <property type="term" value="P:DNA integration"/>
    <property type="evidence" value="ECO:0007669"/>
    <property type="project" value="UniProtKB-KW"/>
</dbReference>
<evidence type="ECO:0000313" key="9">
    <source>
        <dbReference type="Proteomes" id="UP000464954"/>
    </source>
</evidence>
<accession>A0A6P1M6G4</accession>
<evidence type="ECO:0000256" key="4">
    <source>
        <dbReference type="ARBA" id="ARBA00023172"/>
    </source>
</evidence>
<organism evidence="8 9">
    <name type="scientific">Tichowtungia aerotolerans</name>
    <dbReference type="NCBI Taxonomy" id="2697043"/>
    <lineage>
        <taxon>Bacteria</taxon>
        <taxon>Pseudomonadati</taxon>
        <taxon>Kiritimatiellota</taxon>
        <taxon>Tichowtungiia</taxon>
        <taxon>Tichowtungiales</taxon>
        <taxon>Tichowtungiaceae</taxon>
        <taxon>Tichowtungia</taxon>
    </lineage>
</organism>
<dbReference type="GO" id="GO:0003677">
    <property type="term" value="F:DNA binding"/>
    <property type="evidence" value="ECO:0007669"/>
    <property type="project" value="UniProtKB-UniRule"/>
</dbReference>
<keyword evidence="4" id="KW-0233">DNA recombination</keyword>
<protein>
    <submittedName>
        <fullName evidence="8">Tyrosine-type recombinase/integrase</fullName>
    </submittedName>
</protein>
<dbReference type="InterPro" id="IPR002104">
    <property type="entry name" value="Integrase_catalytic"/>
</dbReference>
<dbReference type="InterPro" id="IPR013762">
    <property type="entry name" value="Integrase-like_cat_sf"/>
</dbReference>
<dbReference type="PROSITE" id="PS51898">
    <property type="entry name" value="TYR_RECOMBINASE"/>
    <property type="match status" value="1"/>
</dbReference>
<dbReference type="Gene3D" id="1.10.150.130">
    <property type="match status" value="1"/>
</dbReference>
<dbReference type="InterPro" id="IPR044068">
    <property type="entry name" value="CB"/>
</dbReference>
<dbReference type="InterPro" id="IPR011010">
    <property type="entry name" value="DNA_brk_join_enz"/>
</dbReference>
<dbReference type="InterPro" id="IPR010998">
    <property type="entry name" value="Integrase_recombinase_N"/>
</dbReference>